<dbReference type="Proteomes" id="UP000001194">
    <property type="component" value="Unassembled WGS sequence"/>
</dbReference>
<dbReference type="STRING" id="486041.B0DP10"/>
<keyword evidence="3" id="KW-1185">Reference proteome</keyword>
<sequence length="596" mass="67870">MGRFWHGRPATGRPPKYSRDAESAFHKPRPLVELGLEEEEFHNIFHLNIHMPATHSPSSPRNDQAPSINHLPAELLSIIFRLTAPGYFESFWSTYYIRRILCSVCPLWSAIVVSIPELWKIVVGFVDIPDYWRKTGYQIQLSQDHMLYLVFARYNTASAYDLEGIQAQMMLAHAIPLFQRIWYLSIDVRAPHYHRSKSTLFGVWLISKFSNCNGENFRYICQERPEWTNDLGGLGRLTVSHFTSDVHQLDLNDVGEFLHKLSFDFLKFVDVNFNFDPNHPPTPSSLYVRDLELENLSNRLCNDFFHNRELDSPNSLSVKNCRLDGRLVFPLTCDTLNLEGVRGNERLHSLLRWWNSHTVSFTNCPGFNNVVLKTLGAVDENAPYVSSVETFQNIVLTGCSNFSIRALKRMVELRNSFIDYADPDWMDLEVDAPGLESVVVHGYGNELSAADRKWFEGHLSSVITVCLKYPLTGLKTGEIALLLHANFLTKFTTGARCTALKFGGSAWNWSTTKNQEHSNAKDDQVRTGCFTRGAGVFPRDLHGYDLFPRLQIPSLAEGSFLGRTLEADGGLPVVEVDCFGRLKWLSRPGHIQLSEF</sequence>
<dbReference type="EMBL" id="DS547123">
    <property type="protein sequence ID" value="EDR03608.1"/>
    <property type="molecule type" value="Genomic_DNA"/>
</dbReference>
<feature type="region of interest" description="Disordered" evidence="1">
    <location>
        <begin position="1"/>
        <end position="24"/>
    </location>
</feature>
<dbReference type="HOGENOM" id="CLU_457874_0_0_1"/>
<accession>B0DP10</accession>
<name>B0DP10_LACBS</name>
<proteinExistence type="predicted"/>
<dbReference type="KEGG" id="lbc:LACBIDRAFT_331284"/>
<reference evidence="2 3" key="1">
    <citation type="journal article" date="2008" name="Nature">
        <title>The genome of Laccaria bicolor provides insights into mycorrhizal symbiosis.</title>
        <authorList>
            <person name="Martin F."/>
            <person name="Aerts A."/>
            <person name="Ahren D."/>
            <person name="Brun A."/>
            <person name="Danchin E.G.J."/>
            <person name="Duchaussoy F."/>
            <person name="Gibon J."/>
            <person name="Kohler A."/>
            <person name="Lindquist E."/>
            <person name="Pereda V."/>
            <person name="Salamov A."/>
            <person name="Shapiro H.J."/>
            <person name="Wuyts J."/>
            <person name="Blaudez D."/>
            <person name="Buee M."/>
            <person name="Brokstein P."/>
            <person name="Canbaeck B."/>
            <person name="Cohen D."/>
            <person name="Courty P.E."/>
            <person name="Coutinho P.M."/>
            <person name="Delaruelle C."/>
            <person name="Detter J.C."/>
            <person name="Deveau A."/>
            <person name="DiFazio S."/>
            <person name="Duplessis S."/>
            <person name="Fraissinet-Tachet L."/>
            <person name="Lucic E."/>
            <person name="Frey-Klett P."/>
            <person name="Fourrey C."/>
            <person name="Feussner I."/>
            <person name="Gay G."/>
            <person name="Grimwood J."/>
            <person name="Hoegger P.J."/>
            <person name="Jain P."/>
            <person name="Kilaru S."/>
            <person name="Labbe J."/>
            <person name="Lin Y.C."/>
            <person name="Legue V."/>
            <person name="Le Tacon F."/>
            <person name="Marmeisse R."/>
            <person name="Melayah D."/>
            <person name="Montanini B."/>
            <person name="Muratet M."/>
            <person name="Nehls U."/>
            <person name="Niculita-Hirzel H."/>
            <person name="Oudot-Le Secq M.P."/>
            <person name="Peter M."/>
            <person name="Quesneville H."/>
            <person name="Rajashekar B."/>
            <person name="Reich M."/>
            <person name="Rouhier N."/>
            <person name="Schmutz J."/>
            <person name="Yin T."/>
            <person name="Chalot M."/>
            <person name="Henrissat B."/>
            <person name="Kuees U."/>
            <person name="Lucas S."/>
            <person name="Van de Peer Y."/>
            <person name="Podila G.K."/>
            <person name="Polle A."/>
            <person name="Pukkila P.J."/>
            <person name="Richardson P.M."/>
            <person name="Rouze P."/>
            <person name="Sanders I.R."/>
            <person name="Stajich J.E."/>
            <person name="Tunlid A."/>
            <person name="Tuskan G."/>
            <person name="Grigoriev I.V."/>
        </authorList>
    </citation>
    <scope>NUCLEOTIDE SEQUENCE [LARGE SCALE GENOMIC DNA]</scope>
    <source>
        <strain evidence="3">S238N-H82 / ATCC MYA-4686</strain>
    </source>
</reference>
<dbReference type="GeneID" id="6081315"/>
<dbReference type="RefSeq" id="XP_001885756.1">
    <property type="nucleotide sequence ID" value="XM_001885721.1"/>
</dbReference>
<evidence type="ECO:0000313" key="2">
    <source>
        <dbReference type="EMBL" id="EDR03608.1"/>
    </source>
</evidence>
<dbReference type="AlphaFoldDB" id="B0DP10"/>
<gene>
    <name evidence="2" type="ORF">LACBIDRAFT_331284</name>
</gene>
<dbReference type="InParanoid" id="B0DP10"/>
<protein>
    <submittedName>
        <fullName evidence="2">Predicted protein</fullName>
    </submittedName>
</protein>
<evidence type="ECO:0000256" key="1">
    <source>
        <dbReference type="SAM" id="MobiDB-lite"/>
    </source>
</evidence>
<dbReference type="OrthoDB" id="3001771at2759"/>
<organism evidence="3">
    <name type="scientific">Laccaria bicolor (strain S238N-H82 / ATCC MYA-4686)</name>
    <name type="common">Bicoloured deceiver</name>
    <name type="synonym">Laccaria laccata var. bicolor</name>
    <dbReference type="NCBI Taxonomy" id="486041"/>
    <lineage>
        <taxon>Eukaryota</taxon>
        <taxon>Fungi</taxon>
        <taxon>Dikarya</taxon>
        <taxon>Basidiomycota</taxon>
        <taxon>Agaricomycotina</taxon>
        <taxon>Agaricomycetes</taxon>
        <taxon>Agaricomycetidae</taxon>
        <taxon>Agaricales</taxon>
        <taxon>Agaricineae</taxon>
        <taxon>Hydnangiaceae</taxon>
        <taxon>Laccaria</taxon>
    </lineage>
</organism>
<evidence type="ECO:0000313" key="3">
    <source>
        <dbReference type="Proteomes" id="UP000001194"/>
    </source>
</evidence>